<dbReference type="PANTHER" id="PTHR36234:SF5">
    <property type="entry name" value="LYSYL ENDOPEPTIDASE"/>
    <property type="match status" value="1"/>
</dbReference>
<evidence type="ECO:0000313" key="3">
    <source>
        <dbReference type="Proteomes" id="UP000254258"/>
    </source>
</evidence>
<dbReference type="Proteomes" id="UP000254258">
    <property type="component" value="Unassembled WGS sequence"/>
</dbReference>
<accession>A0A370X3J8</accession>
<feature type="region of interest" description="Disordered" evidence="1">
    <location>
        <begin position="23"/>
        <end position="64"/>
    </location>
</feature>
<dbReference type="GO" id="GO:0004553">
    <property type="term" value="F:hydrolase activity, hydrolyzing O-glycosyl compounds"/>
    <property type="evidence" value="ECO:0007669"/>
    <property type="project" value="InterPro"/>
</dbReference>
<dbReference type="CDD" id="cd12215">
    <property type="entry name" value="ChiC_BD"/>
    <property type="match status" value="1"/>
</dbReference>
<organism evidence="2 3">
    <name type="scientific">Dyella monticola</name>
    <dbReference type="NCBI Taxonomy" id="1927958"/>
    <lineage>
        <taxon>Bacteria</taxon>
        <taxon>Pseudomonadati</taxon>
        <taxon>Pseudomonadota</taxon>
        <taxon>Gammaproteobacteria</taxon>
        <taxon>Lysobacterales</taxon>
        <taxon>Rhodanobacteraceae</taxon>
        <taxon>Dyella</taxon>
    </lineage>
</organism>
<dbReference type="SUPFAM" id="SSF50494">
    <property type="entry name" value="Trypsin-like serine proteases"/>
    <property type="match status" value="1"/>
</dbReference>
<dbReference type="InterPro" id="IPR043504">
    <property type="entry name" value="Peptidase_S1_PA_chymotrypsin"/>
</dbReference>
<evidence type="ECO:0000313" key="2">
    <source>
        <dbReference type="EMBL" id="RDS82805.1"/>
    </source>
</evidence>
<feature type="region of interest" description="Disordered" evidence="1">
    <location>
        <begin position="265"/>
        <end position="285"/>
    </location>
</feature>
<dbReference type="InterPro" id="IPR009003">
    <property type="entry name" value="Peptidase_S1_PA"/>
</dbReference>
<proteinExistence type="predicted"/>
<protein>
    <recommendedName>
        <fullName evidence="4">Serine protease</fullName>
    </recommendedName>
</protein>
<sequence>MACADGEQGMNIPRDYLNASYRYDATHLDSDNPPQSSGRAGTPASTQPTASTVADKGEQWPYSRVNPASTSLQVAQPAMYFRSQAVFKVQGPTGPGTAFRLGPNNLFMTNSHVIPGDPRERPYTLLAGYEAKQNFDGAKDPVSARIGKVLYRSGPYRDPNDPSQGMDVVVFSIDQHDYQSGKLDRFGYLGIDTRPPHAGQQIYLPNYSGGYPEQIAFRDRMGRPARVATVPSRSGQRITFNMGVKRGSSGSPVIDAKTHDVIAIKPSGIPDGNDDRWPDAPNSTATPMSDVFPHIAYLFPGGVAPIGSPFPPELGQTAAGSPHPILAGDSAQKLPAQSQKPMNTAPPGVQIPARDSAAKPANQVSLQTSPPQSGPSQSPVGTEPTSPSTVPAWDPDKVYWTGDLISHNGKQYEARLINIGIAPGPNARFTWLPRSADR</sequence>
<comment type="caution">
    <text evidence="2">The sequence shown here is derived from an EMBL/GenBank/DDBJ whole genome shotgun (WGS) entry which is preliminary data.</text>
</comment>
<dbReference type="Gene3D" id="2.40.10.10">
    <property type="entry name" value="Trypsin-like serine proteases"/>
    <property type="match status" value="2"/>
</dbReference>
<evidence type="ECO:0008006" key="4">
    <source>
        <dbReference type="Google" id="ProtNLM"/>
    </source>
</evidence>
<name>A0A370X3J8_9GAMM</name>
<dbReference type="Pfam" id="PF13365">
    <property type="entry name" value="Trypsin_2"/>
    <property type="match status" value="1"/>
</dbReference>
<dbReference type="Gene3D" id="2.10.10.20">
    <property type="entry name" value="Carbohydrate-binding module superfamily 5/12"/>
    <property type="match status" value="1"/>
</dbReference>
<dbReference type="AlphaFoldDB" id="A0A370X3J8"/>
<feature type="compositionally biased region" description="Low complexity" evidence="1">
    <location>
        <begin position="369"/>
        <end position="379"/>
    </location>
</feature>
<keyword evidence="3" id="KW-1185">Reference proteome</keyword>
<dbReference type="EMBL" id="QRBE01000003">
    <property type="protein sequence ID" value="RDS82805.1"/>
    <property type="molecule type" value="Genomic_DNA"/>
</dbReference>
<dbReference type="GO" id="GO:0030246">
    <property type="term" value="F:carbohydrate binding"/>
    <property type="evidence" value="ECO:0007669"/>
    <property type="project" value="InterPro"/>
</dbReference>
<dbReference type="GO" id="GO:0005576">
    <property type="term" value="C:extracellular region"/>
    <property type="evidence" value="ECO:0007669"/>
    <property type="project" value="InterPro"/>
</dbReference>
<feature type="region of interest" description="Disordered" evidence="1">
    <location>
        <begin position="310"/>
        <end position="394"/>
    </location>
</feature>
<dbReference type="InterPro" id="IPR036573">
    <property type="entry name" value="CBM_sf_5/12"/>
</dbReference>
<dbReference type="SUPFAM" id="SSF51055">
    <property type="entry name" value="Carbohydrate binding domain"/>
    <property type="match status" value="1"/>
</dbReference>
<reference evidence="2 3" key="1">
    <citation type="submission" date="2018-07" db="EMBL/GenBank/DDBJ databases">
        <title>Dyella monticola sp. nov. and Dyella psychrodurans sp. nov. isolated from monsoon evergreen broad-leaved forest soil of Dinghu Mountain, China.</title>
        <authorList>
            <person name="Gao Z."/>
            <person name="Qiu L."/>
        </authorList>
    </citation>
    <scope>NUCLEOTIDE SEQUENCE [LARGE SCALE GENOMIC DNA]</scope>
    <source>
        <strain evidence="2 3">4G-K06</strain>
    </source>
</reference>
<gene>
    <name evidence="2" type="ORF">DWU98_06545</name>
</gene>
<evidence type="ECO:0000256" key="1">
    <source>
        <dbReference type="SAM" id="MobiDB-lite"/>
    </source>
</evidence>
<dbReference type="PANTHER" id="PTHR36234">
    <property type="entry name" value="LYSYL ENDOPEPTIDASE"/>
    <property type="match status" value="1"/>
</dbReference>
<dbReference type="GO" id="GO:0005975">
    <property type="term" value="P:carbohydrate metabolic process"/>
    <property type="evidence" value="ECO:0007669"/>
    <property type="project" value="InterPro"/>
</dbReference>
<feature type="compositionally biased region" description="Polar residues" evidence="1">
    <location>
        <begin position="32"/>
        <end position="52"/>
    </location>
</feature>